<dbReference type="Proteomes" id="UP001501470">
    <property type="component" value="Unassembled WGS sequence"/>
</dbReference>
<keyword evidence="6" id="KW-0808">Transferase</keyword>
<dbReference type="InterPro" id="IPR003660">
    <property type="entry name" value="HAMP_dom"/>
</dbReference>
<dbReference type="SUPFAM" id="SSF55781">
    <property type="entry name" value="GAF domain-like"/>
    <property type="match status" value="1"/>
</dbReference>
<feature type="domain" description="Phytochrome chromophore attachment site" evidence="15">
    <location>
        <begin position="298"/>
        <end position="429"/>
    </location>
</feature>
<evidence type="ECO:0000259" key="15">
    <source>
        <dbReference type="PROSITE" id="PS50046"/>
    </source>
</evidence>
<dbReference type="InterPro" id="IPR050482">
    <property type="entry name" value="Sensor_HK_TwoCompSys"/>
</dbReference>
<dbReference type="CDD" id="cd16917">
    <property type="entry name" value="HATPase_UhpB-NarQ-NarX-like"/>
    <property type="match status" value="1"/>
</dbReference>
<keyword evidence="7 14" id="KW-0812">Transmembrane</keyword>
<evidence type="ECO:0000256" key="8">
    <source>
        <dbReference type="ARBA" id="ARBA00022741"/>
    </source>
</evidence>
<dbReference type="SMART" id="SM00387">
    <property type="entry name" value="HATPase_c"/>
    <property type="match status" value="1"/>
</dbReference>
<gene>
    <name evidence="17" type="ORF">GCM10009827_106880</name>
</gene>
<evidence type="ECO:0000256" key="13">
    <source>
        <dbReference type="SAM" id="MobiDB-lite"/>
    </source>
</evidence>
<comment type="catalytic activity">
    <reaction evidence="1">
        <text>ATP + protein L-histidine = ADP + protein N-phospho-L-histidine.</text>
        <dbReference type="EC" id="2.7.13.3"/>
    </reaction>
</comment>
<evidence type="ECO:0000256" key="10">
    <source>
        <dbReference type="ARBA" id="ARBA00022840"/>
    </source>
</evidence>
<keyword evidence="8" id="KW-0547">Nucleotide-binding</keyword>
<reference evidence="17 18" key="1">
    <citation type="journal article" date="2019" name="Int. J. Syst. Evol. Microbiol.">
        <title>The Global Catalogue of Microorganisms (GCM) 10K type strain sequencing project: providing services to taxonomists for standard genome sequencing and annotation.</title>
        <authorList>
            <consortium name="The Broad Institute Genomics Platform"/>
            <consortium name="The Broad Institute Genome Sequencing Center for Infectious Disease"/>
            <person name="Wu L."/>
            <person name="Ma J."/>
        </authorList>
    </citation>
    <scope>NUCLEOTIDE SEQUENCE [LARGE SCALE GENOMIC DNA]</scope>
    <source>
        <strain evidence="17 18">JCM 15933</strain>
    </source>
</reference>
<evidence type="ECO:0000256" key="5">
    <source>
        <dbReference type="ARBA" id="ARBA00022553"/>
    </source>
</evidence>
<proteinExistence type="inferred from homology"/>
<dbReference type="SUPFAM" id="SSF55874">
    <property type="entry name" value="ATPase domain of HSP90 chaperone/DNA topoisomerase II/histidine kinase"/>
    <property type="match status" value="1"/>
</dbReference>
<evidence type="ECO:0000256" key="2">
    <source>
        <dbReference type="ARBA" id="ARBA00004370"/>
    </source>
</evidence>
<dbReference type="Pfam" id="PF02518">
    <property type="entry name" value="HATPase_c"/>
    <property type="match status" value="1"/>
</dbReference>
<protein>
    <recommendedName>
        <fullName evidence="4">histidine kinase</fullName>
        <ecNumber evidence="4">2.7.13.3</ecNumber>
    </recommendedName>
</protein>
<evidence type="ECO:0000256" key="14">
    <source>
        <dbReference type="SAM" id="Phobius"/>
    </source>
</evidence>
<dbReference type="PANTHER" id="PTHR24421:SF10">
    <property type="entry name" value="NITRATE_NITRITE SENSOR PROTEIN NARQ"/>
    <property type="match status" value="1"/>
</dbReference>
<feature type="region of interest" description="Disordered" evidence="13">
    <location>
        <begin position="649"/>
        <end position="670"/>
    </location>
</feature>
<dbReference type="InterPro" id="IPR003018">
    <property type="entry name" value="GAF"/>
</dbReference>
<evidence type="ECO:0000256" key="3">
    <source>
        <dbReference type="ARBA" id="ARBA00006402"/>
    </source>
</evidence>
<evidence type="ECO:0000256" key="4">
    <source>
        <dbReference type="ARBA" id="ARBA00012438"/>
    </source>
</evidence>
<dbReference type="Pfam" id="PF01590">
    <property type="entry name" value="GAF"/>
    <property type="match status" value="1"/>
</dbReference>
<evidence type="ECO:0000256" key="11">
    <source>
        <dbReference type="ARBA" id="ARBA00022989"/>
    </source>
</evidence>
<dbReference type="Gene3D" id="3.30.450.40">
    <property type="match status" value="1"/>
</dbReference>
<evidence type="ECO:0000259" key="16">
    <source>
        <dbReference type="PROSITE" id="PS50885"/>
    </source>
</evidence>
<dbReference type="InterPro" id="IPR011712">
    <property type="entry name" value="Sig_transdc_His_kin_sub3_dim/P"/>
</dbReference>
<feature type="transmembrane region" description="Helical" evidence="14">
    <location>
        <begin position="26"/>
        <end position="49"/>
    </location>
</feature>
<dbReference type="SMART" id="SM00065">
    <property type="entry name" value="GAF"/>
    <property type="match status" value="1"/>
</dbReference>
<feature type="domain" description="HAMP" evidence="16">
    <location>
        <begin position="222"/>
        <end position="274"/>
    </location>
</feature>
<keyword evidence="14" id="KW-0472">Membrane</keyword>
<evidence type="ECO:0000313" key="18">
    <source>
        <dbReference type="Proteomes" id="UP001501470"/>
    </source>
</evidence>
<dbReference type="PROSITE" id="PS50885">
    <property type="entry name" value="HAMP"/>
    <property type="match status" value="1"/>
</dbReference>
<dbReference type="Pfam" id="PF05227">
    <property type="entry name" value="CHASE3"/>
    <property type="match status" value="1"/>
</dbReference>
<dbReference type="EMBL" id="BAAAQD010000039">
    <property type="protein sequence ID" value="GAA1567782.1"/>
    <property type="molecule type" value="Genomic_DNA"/>
</dbReference>
<organism evidence="17 18">
    <name type="scientific">Dactylosporangium maewongense</name>
    <dbReference type="NCBI Taxonomy" id="634393"/>
    <lineage>
        <taxon>Bacteria</taxon>
        <taxon>Bacillati</taxon>
        <taxon>Actinomycetota</taxon>
        <taxon>Actinomycetes</taxon>
        <taxon>Micromonosporales</taxon>
        <taxon>Micromonosporaceae</taxon>
        <taxon>Dactylosporangium</taxon>
    </lineage>
</organism>
<evidence type="ECO:0000256" key="1">
    <source>
        <dbReference type="ARBA" id="ARBA00000085"/>
    </source>
</evidence>
<evidence type="ECO:0000256" key="12">
    <source>
        <dbReference type="ARBA" id="ARBA00023012"/>
    </source>
</evidence>
<dbReference type="InterPro" id="IPR007891">
    <property type="entry name" value="CHASE3"/>
</dbReference>
<dbReference type="SMART" id="SM00304">
    <property type="entry name" value="HAMP"/>
    <property type="match status" value="1"/>
</dbReference>
<keyword evidence="9" id="KW-0418">Kinase</keyword>
<dbReference type="InterPro" id="IPR036890">
    <property type="entry name" value="HATPase_C_sf"/>
</dbReference>
<dbReference type="InterPro" id="IPR029016">
    <property type="entry name" value="GAF-like_dom_sf"/>
</dbReference>
<evidence type="ECO:0000313" key="17">
    <source>
        <dbReference type="EMBL" id="GAA1567782.1"/>
    </source>
</evidence>
<dbReference type="EC" id="2.7.13.3" evidence="4"/>
<keyword evidence="10" id="KW-0067">ATP-binding</keyword>
<dbReference type="SUPFAM" id="SSF158472">
    <property type="entry name" value="HAMP domain-like"/>
    <property type="match status" value="1"/>
</dbReference>
<accession>A0ABN2D2Y8</accession>
<dbReference type="PANTHER" id="PTHR24421">
    <property type="entry name" value="NITRATE/NITRITE SENSOR PROTEIN NARX-RELATED"/>
    <property type="match status" value="1"/>
</dbReference>
<dbReference type="PROSITE" id="PS50046">
    <property type="entry name" value="PHYTOCHROME_2"/>
    <property type="match status" value="1"/>
</dbReference>
<evidence type="ECO:0000256" key="6">
    <source>
        <dbReference type="ARBA" id="ARBA00022679"/>
    </source>
</evidence>
<keyword evidence="5" id="KW-0597">Phosphoprotein</keyword>
<dbReference type="Gene3D" id="3.30.565.10">
    <property type="entry name" value="Histidine kinase-like ATPase, C-terminal domain"/>
    <property type="match status" value="1"/>
</dbReference>
<keyword evidence="11 14" id="KW-1133">Transmembrane helix</keyword>
<keyword evidence="12" id="KW-0902">Two-component regulatory system</keyword>
<dbReference type="Gene3D" id="1.20.5.1930">
    <property type="match status" value="1"/>
</dbReference>
<dbReference type="InterPro" id="IPR003594">
    <property type="entry name" value="HATPase_dom"/>
</dbReference>
<dbReference type="CDD" id="cd06225">
    <property type="entry name" value="HAMP"/>
    <property type="match status" value="1"/>
</dbReference>
<evidence type="ECO:0000256" key="9">
    <source>
        <dbReference type="ARBA" id="ARBA00022777"/>
    </source>
</evidence>
<comment type="similarity">
    <text evidence="3">In the N-terminal section; belongs to the phytochrome family.</text>
</comment>
<dbReference type="Pfam" id="PF07730">
    <property type="entry name" value="HisKA_3"/>
    <property type="match status" value="1"/>
</dbReference>
<name>A0ABN2D2Y8_9ACTN</name>
<dbReference type="InterPro" id="IPR016132">
    <property type="entry name" value="Phyto_chromo_attachment"/>
</dbReference>
<sequence>MKVHRWGFGHRPSWSGLLGAGLTRQVVGLCTVFAVALSAILAVMLTAVAKLDQEVRSARSSQAALISAGQLQSSVLAVASAERGYIITHDPRFMQSWEQARTAIPQQTTQLAGSVLGDPRQQARVQLLNQEITAYMSEESAPVVVGVHPGGPASDPVHLVDSQQRLDEIHTGFAQFHAIELRAAARQAAGADVATVWARAVAGAGLAGSVLVMLMFATLVNRGIVRPVRAAAGMADQLAGGALSTRMPEDGPHEIGSLQRSFNTMATSLESHRDDLNRFVAEQRALRRIATLVARASPPQTVFSAVTDEVRELLGADLTMLLRYELDGAATVVAACSPHDIPVAVGTRTILPPHGAAVHVYTEQRPCWTRVGEGTCVADPFLSQYGIKVSVGAPIVVQGNLWGVLIVMASSDEQLSPDDAPRTAAFTDLAGLAVANLQARADLAAASVRIVEASDQARRKVERDLHDGTQQRLLALLLGLRQLQARTTAEPPGLADELATINADLAGTLDELRELSHGIHPAILTERGLESALKTLTRRSPVPAELHIHLPSRLPPNIETGAYYIIAEAFTNTAKHASASYVCVTVTADAHTLRLRIEDDGVGGADPSAGSGIRGLDDRVTALGGSSRLTSPPGQGTTLRFTIPLELTTVDNPTQTRRPPPGTAPGANGE</sequence>
<feature type="transmembrane region" description="Helical" evidence="14">
    <location>
        <begin position="196"/>
        <end position="220"/>
    </location>
</feature>
<dbReference type="Pfam" id="PF00672">
    <property type="entry name" value="HAMP"/>
    <property type="match status" value="1"/>
</dbReference>
<dbReference type="Gene3D" id="6.10.340.10">
    <property type="match status" value="1"/>
</dbReference>
<evidence type="ECO:0000256" key="7">
    <source>
        <dbReference type="ARBA" id="ARBA00022692"/>
    </source>
</evidence>
<comment type="subcellular location">
    <subcellularLocation>
        <location evidence="2">Membrane</location>
    </subcellularLocation>
</comment>
<keyword evidence="18" id="KW-1185">Reference proteome</keyword>
<comment type="caution">
    <text evidence="17">The sequence shown here is derived from an EMBL/GenBank/DDBJ whole genome shotgun (WGS) entry which is preliminary data.</text>
</comment>